<evidence type="ECO:0000256" key="1">
    <source>
        <dbReference type="ARBA" id="ARBA00022801"/>
    </source>
</evidence>
<dbReference type="Pfam" id="PF13419">
    <property type="entry name" value="HAD_2"/>
    <property type="match status" value="1"/>
</dbReference>
<dbReference type="InterPro" id="IPR023198">
    <property type="entry name" value="PGP-like_dom2"/>
</dbReference>
<keyword evidence="2" id="KW-0460">Magnesium</keyword>
<dbReference type="SFLD" id="SFLDG01129">
    <property type="entry name" value="C1.5:_HAD__Beta-PGM__Phosphata"/>
    <property type="match status" value="1"/>
</dbReference>
<proteinExistence type="predicted"/>
<keyword evidence="1 3" id="KW-0378">Hydrolase</keyword>
<dbReference type="RefSeq" id="WP_095370220.1">
    <property type="nucleotide sequence ID" value="NZ_CP022983.1"/>
</dbReference>
<gene>
    <name evidence="3" type="ORF">CKF48_04495</name>
</gene>
<accession>A0A248TEL7</accession>
<reference evidence="3 4" key="1">
    <citation type="submission" date="2017-08" db="EMBL/GenBank/DDBJ databases">
        <title>Complete Genome Sequence of Bacillus kochii Oregon-R-modENCODE STRAIN BDGP4, isolated from Drosophila melanogaster gut.</title>
        <authorList>
            <person name="Wan K.H."/>
            <person name="Yu C."/>
            <person name="Park S."/>
            <person name="Hammonds A.S."/>
            <person name="Booth B.W."/>
            <person name="Celniker S.E."/>
        </authorList>
    </citation>
    <scope>NUCLEOTIDE SEQUENCE [LARGE SCALE GENOMIC DNA]</scope>
    <source>
        <strain evidence="3 4">BDGP4</strain>
    </source>
</reference>
<dbReference type="InterPro" id="IPR036412">
    <property type="entry name" value="HAD-like_sf"/>
</dbReference>
<dbReference type="NCBIfam" id="TIGR01549">
    <property type="entry name" value="HAD-SF-IA-v1"/>
    <property type="match status" value="1"/>
</dbReference>
<evidence type="ECO:0000313" key="3">
    <source>
        <dbReference type="EMBL" id="ASV66645.1"/>
    </source>
</evidence>
<dbReference type="GO" id="GO:0006281">
    <property type="term" value="P:DNA repair"/>
    <property type="evidence" value="ECO:0007669"/>
    <property type="project" value="TreeGrafter"/>
</dbReference>
<dbReference type="PANTHER" id="PTHR43434:SF1">
    <property type="entry name" value="PHOSPHOGLYCOLATE PHOSPHATASE"/>
    <property type="match status" value="1"/>
</dbReference>
<dbReference type="KEGG" id="bko:CKF48_04495"/>
<dbReference type="InterPro" id="IPR023214">
    <property type="entry name" value="HAD_sf"/>
</dbReference>
<dbReference type="Gene3D" id="1.10.150.240">
    <property type="entry name" value="Putative phosphatase, domain 2"/>
    <property type="match status" value="1"/>
</dbReference>
<dbReference type="InterPro" id="IPR041492">
    <property type="entry name" value="HAD_2"/>
</dbReference>
<dbReference type="EMBL" id="CP022983">
    <property type="protein sequence ID" value="ASV66645.1"/>
    <property type="molecule type" value="Genomic_DNA"/>
</dbReference>
<dbReference type="PANTHER" id="PTHR43434">
    <property type="entry name" value="PHOSPHOGLYCOLATE PHOSPHATASE"/>
    <property type="match status" value="1"/>
</dbReference>
<dbReference type="OrthoDB" id="9792518at2"/>
<keyword evidence="4" id="KW-1185">Reference proteome</keyword>
<dbReference type="AlphaFoldDB" id="A0A248TEL7"/>
<dbReference type="Proteomes" id="UP000215137">
    <property type="component" value="Chromosome"/>
</dbReference>
<dbReference type="GO" id="GO:0008967">
    <property type="term" value="F:phosphoglycolate phosphatase activity"/>
    <property type="evidence" value="ECO:0007669"/>
    <property type="project" value="TreeGrafter"/>
</dbReference>
<sequence>MMVDSLIFDLDGTLWDSRKTVADSWNIVIREDAEVKKELTVADLKATMGLRMHEIMERLFPYLSKEKRESLLEDLSKEELEHIRNYGGTLYPKVEETLSELAKTYQLFIVSNCQEGYIEAFYDAHGLEKYFQDFENPGRTGLSKGENIQLIIKRNNLQSPIYIGDTDGDREAAKYAGIPFVYASYGFGEVIDKDQIIEQFQDLLHMRLERG</sequence>
<dbReference type="SUPFAM" id="SSF56784">
    <property type="entry name" value="HAD-like"/>
    <property type="match status" value="1"/>
</dbReference>
<evidence type="ECO:0000256" key="2">
    <source>
        <dbReference type="ARBA" id="ARBA00022842"/>
    </source>
</evidence>
<dbReference type="InterPro" id="IPR050155">
    <property type="entry name" value="HAD-like_hydrolase_sf"/>
</dbReference>
<organism evidence="3 4">
    <name type="scientific">Cytobacillus kochii</name>
    <dbReference type="NCBI Taxonomy" id="859143"/>
    <lineage>
        <taxon>Bacteria</taxon>
        <taxon>Bacillati</taxon>
        <taxon>Bacillota</taxon>
        <taxon>Bacilli</taxon>
        <taxon>Bacillales</taxon>
        <taxon>Bacillaceae</taxon>
        <taxon>Cytobacillus</taxon>
    </lineage>
</organism>
<dbReference type="InterPro" id="IPR006439">
    <property type="entry name" value="HAD-SF_hydro_IA"/>
</dbReference>
<protein>
    <submittedName>
        <fullName evidence="3">HAD family hydrolase</fullName>
    </submittedName>
</protein>
<evidence type="ECO:0000313" key="4">
    <source>
        <dbReference type="Proteomes" id="UP000215137"/>
    </source>
</evidence>
<dbReference type="SFLD" id="SFLDS00003">
    <property type="entry name" value="Haloacid_Dehalogenase"/>
    <property type="match status" value="1"/>
</dbReference>
<dbReference type="Gene3D" id="3.40.50.1000">
    <property type="entry name" value="HAD superfamily/HAD-like"/>
    <property type="match status" value="1"/>
</dbReference>
<name>A0A248TEL7_9BACI</name>